<dbReference type="Proteomes" id="UP001056429">
    <property type="component" value="Unassembled WGS sequence"/>
</dbReference>
<dbReference type="RefSeq" id="WP_250861023.1">
    <property type="nucleotide sequence ID" value="NZ_JAGSOJ010000004.1"/>
</dbReference>
<reference evidence="1" key="2">
    <citation type="submission" date="2021-04" db="EMBL/GenBank/DDBJ databases">
        <authorList>
            <person name="Dong X."/>
        </authorList>
    </citation>
    <scope>NUCLEOTIDE SEQUENCE</scope>
    <source>
        <strain evidence="1">ZWT</strain>
    </source>
</reference>
<protein>
    <submittedName>
        <fullName evidence="1">Uncharacterized protein</fullName>
    </submittedName>
</protein>
<dbReference type="AlphaFoldDB" id="A0A9J6P7E7"/>
<evidence type="ECO:0000313" key="1">
    <source>
        <dbReference type="EMBL" id="MCM1991889.1"/>
    </source>
</evidence>
<gene>
    <name evidence="1" type="ORF">KDK92_19285</name>
</gene>
<accession>A0A9J6P7E7</accession>
<dbReference type="EMBL" id="JAGSOJ010000004">
    <property type="protein sequence ID" value="MCM1991889.1"/>
    <property type="molecule type" value="Genomic_DNA"/>
</dbReference>
<evidence type="ECO:0000313" key="2">
    <source>
        <dbReference type="Proteomes" id="UP001056429"/>
    </source>
</evidence>
<comment type="caution">
    <text evidence="1">The sequence shown here is derived from an EMBL/GenBank/DDBJ whole genome shotgun (WGS) entry which is preliminary data.</text>
</comment>
<name>A0A9J6P7E7_9CLOT</name>
<organism evidence="1 2">
    <name type="scientific">Oceanirhabdus seepicola</name>
    <dbReference type="NCBI Taxonomy" id="2828781"/>
    <lineage>
        <taxon>Bacteria</taxon>
        <taxon>Bacillati</taxon>
        <taxon>Bacillota</taxon>
        <taxon>Clostridia</taxon>
        <taxon>Eubacteriales</taxon>
        <taxon>Clostridiaceae</taxon>
        <taxon>Oceanirhabdus</taxon>
    </lineage>
</organism>
<reference evidence="1" key="1">
    <citation type="journal article" date="2021" name="mSystems">
        <title>Bacteria and Archaea Synergistically Convert Glycine Betaine to Biogenic Methane in the Formosa Cold Seep of the South China Sea.</title>
        <authorList>
            <person name="Li L."/>
            <person name="Zhang W."/>
            <person name="Zhang S."/>
            <person name="Song L."/>
            <person name="Sun Q."/>
            <person name="Zhang H."/>
            <person name="Xiang H."/>
            <person name="Dong X."/>
        </authorList>
    </citation>
    <scope>NUCLEOTIDE SEQUENCE</scope>
    <source>
        <strain evidence="1">ZWT</strain>
    </source>
</reference>
<keyword evidence="2" id="KW-1185">Reference proteome</keyword>
<proteinExistence type="predicted"/>
<sequence>MRMAIKLKDGKKYFYSEAQSQQIARNLNYVKLLQILTNASSMKSGSSIKILNQIFKVENIKSFEFFL</sequence>